<evidence type="ECO:0000256" key="5">
    <source>
        <dbReference type="ARBA" id="ARBA00022692"/>
    </source>
</evidence>
<evidence type="ECO:0000256" key="4">
    <source>
        <dbReference type="ARBA" id="ARBA00022502"/>
    </source>
</evidence>
<dbReference type="UniPathway" id="UPA00196"/>
<dbReference type="EMBL" id="JADCNM010000007">
    <property type="protein sequence ID" value="KAG0474790.1"/>
    <property type="molecule type" value="Genomic_DNA"/>
</dbReference>
<dbReference type="OrthoDB" id="5546453at2759"/>
<dbReference type="PANTHER" id="PTHR28650:SF1">
    <property type="entry name" value="PHOSPHATIDYLINOSITOL-GLYCAN BIOSYNTHESIS CLASS X PROTEIN"/>
    <property type="match status" value="1"/>
</dbReference>
<gene>
    <name evidence="11" type="ORF">HPP92_014476</name>
</gene>
<evidence type="ECO:0000313" key="12">
    <source>
        <dbReference type="Proteomes" id="UP000639772"/>
    </source>
</evidence>
<evidence type="ECO:0000313" key="11">
    <source>
        <dbReference type="EMBL" id="KAG0474790.1"/>
    </source>
</evidence>
<evidence type="ECO:0000256" key="10">
    <source>
        <dbReference type="SAM" id="Phobius"/>
    </source>
</evidence>
<keyword evidence="8 10" id="KW-0472">Membrane</keyword>
<dbReference type="SMART" id="SM00780">
    <property type="entry name" value="PIG-X"/>
    <property type="match status" value="1"/>
</dbReference>
<dbReference type="PANTHER" id="PTHR28650">
    <property type="entry name" value="PHOSPHATIDYLINOSITOL-GLYCAN BIOSYNTHESIS CLASS X PROTEIN"/>
    <property type="match status" value="1"/>
</dbReference>
<dbReference type="AlphaFoldDB" id="A0A835UW93"/>
<evidence type="ECO:0000256" key="7">
    <source>
        <dbReference type="ARBA" id="ARBA00022989"/>
    </source>
</evidence>
<reference evidence="11 12" key="1">
    <citation type="journal article" date="2020" name="Nat. Food">
        <title>A phased Vanilla planifolia genome enables genetic improvement of flavour and production.</title>
        <authorList>
            <person name="Hasing T."/>
            <person name="Tang H."/>
            <person name="Brym M."/>
            <person name="Khazi F."/>
            <person name="Huang T."/>
            <person name="Chambers A.H."/>
        </authorList>
    </citation>
    <scope>NUCLEOTIDE SEQUENCE [LARGE SCALE GENOMIC DNA]</scope>
    <source>
        <tissue evidence="11">Leaf</tissue>
    </source>
</reference>
<accession>A0A835UW93</accession>
<keyword evidence="4" id="KW-0337">GPI-anchor biosynthesis</keyword>
<name>A0A835UW93_VANPL</name>
<keyword evidence="7 10" id="KW-1133">Transmembrane helix</keyword>
<organism evidence="11 12">
    <name type="scientific">Vanilla planifolia</name>
    <name type="common">Vanilla</name>
    <dbReference type="NCBI Taxonomy" id="51239"/>
    <lineage>
        <taxon>Eukaryota</taxon>
        <taxon>Viridiplantae</taxon>
        <taxon>Streptophyta</taxon>
        <taxon>Embryophyta</taxon>
        <taxon>Tracheophyta</taxon>
        <taxon>Spermatophyta</taxon>
        <taxon>Magnoliopsida</taxon>
        <taxon>Liliopsida</taxon>
        <taxon>Asparagales</taxon>
        <taxon>Orchidaceae</taxon>
        <taxon>Vanilloideae</taxon>
        <taxon>Vanilleae</taxon>
        <taxon>Vanilla</taxon>
    </lineage>
</organism>
<comment type="similarity">
    <text evidence="3">Belongs to the PIGX family.</text>
</comment>
<comment type="pathway">
    <text evidence="2">Glycolipid biosynthesis; glycosylphosphatidylinositol-anchor biosynthesis.</text>
</comment>
<dbReference type="InterPro" id="IPR013233">
    <property type="entry name" value="PIG-X/PBN1"/>
</dbReference>
<dbReference type="GO" id="GO:0005789">
    <property type="term" value="C:endoplasmic reticulum membrane"/>
    <property type="evidence" value="ECO:0007669"/>
    <property type="project" value="UniProtKB-SubCell"/>
</dbReference>
<evidence type="ECO:0000256" key="2">
    <source>
        <dbReference type="ARBA" id="ARBA00004687"/>
    </source>
</evidence>
<sequence length="318" mass="35206">MQFSKILIGQVGEMQLSATWTTLSDWALGAIGFQGLMVLSIWCISAFSNTDGSAPQVSPTNKEISNPSVMGCLLSLHYDHGDSYFYNHSGLSDPKFNDVLNVDILSGDSCDGIIYDIEMFGLSSLTRYLIGEGSHRQLFTSMLFDNQPEIASKFHEHSCVGILIERLPAGVFADHFQLQHLVNHNVFLGAYVHGDRNLELPSALSNGSIVEVHTNIRSDADKLVVRLPLHARYPPVDSSGYANITIGRPDVFMRCRQKGSKGGYFSWFFIDMGSFSKSIVTWRIPSGYEAHAWVVTTVTFLSALVCSVLIILSSLYFM</sequence>
<feature type="transmembrane region" description="Helical" evidence="10">
    <location>
        <begin position="264"/>
        <end position="284"/>
    </location>
</feature>
<keyword evidence="9" id="KW-0325">Glycoprotein</keyword>
<feature type="transmembrane region" description="Helical" evidence="10">
    <location>
        <begin position="26"/>
        <end position="47"/>
    </location>
</feature>
<dbReference type="GO" id="GO:0006506">
    <property type="term" value="P:GPI anchor biosynthetic process"/>
    <property type="evidence" value="ECO:0007669"/>
    <property type="project" value="UniProtKB-UniPathway"/>
</dbReference>
<dbReference type="Pfam" id="PF08320">
    <property type="entry name" value="PIG-X"/>
    <property type="match status" value="1"/>
</dbReference>
<protein>
    <submittedName>
        <fullName evidence="11">Uncharacterized protein</fullName>
    </submittedName>
</protein>
<comment type="subcellular location">
    <subcellularLocation>
        <location evidence="1">Endoplasmic reticulum membrane</location>
        <topology evidence="1">Single-pass membrane protein</topology>
    </subcellularLocation>
</comment>
<evidence type="ECO:0000256" key="9">
    <source>
        <dbReference type="ARBA" id="ARBA00023180"/>
    </source>
</evidence>
<dbReference type="InterPro" id="IPR040039">
    <property type="entry name" value="PIGX"/>
</dbReference>
<dbReference type="Proteomes" id="UP000639772">
    <property type="component" value="Chromosome 7"/>
</dbReference>
<comment type="caution">
    <text evidence="11">The sequence shown here is derived from an EMBL/GenBank/DDBJ whole genome shotgun (WGS) entry which is preliminary data.</text>
</comment>
<evidence type="ECO:0000256" key="6">
    <source>
        <dbReference type="ARBA" id="ARBA00022824"/>
    </source>
</evidence>
<proteinExistence type="inferred from homology"/>
<feature type="transmembrane region" description="Helical" evidence="10">
    <location>
        <begin position="290"/>
        <end position="317"/>
    </location>
</feature>
<keyword evidence="6" id="KW-0256">Endoplasmic reticulum</keyword>
<evidence type="ECO:0000256" key="8">
    <source>
        <dbReference type="ARBA" id="ARBA00023136"/>
    </source>
</evidence>
<evidence type="ECO:0000256" key="3">
    <source>
        <dbReference type="ARBA" id="ARBA00010345"/>
    </source>
</evidence>
<evidence type="ECO:0000256" key="1">
    <source>
        <dbReference type="ARBA" id="ARBA00004389"/>
    </source>
</evidence>
<keyword evidence="5 10" id="KW-0812">Transmembrane</keyword>